<dbReference type="OrthoDB" id="4368241at2759"/>
<evidence type="ECO:0000313" key="8">
    <source>
        <dbReference type="Proteomes" id="UP000223968"/>
    </source>
</evidence>
<evidence type="ECO:0000256" key="6">
    <source>
        <dbReference type="ARBA" id="ARBA00031849"/>
    </source>
</evidence>
<evidence type="ECO:0000256" key="3">
    <source>
        <dbReference type="ARBA" id="ARBA00016197"/>
    </source>
</evidence>
<dbReference type="InterPro" id="IPR051035">
    <property type="entry name" value="Mito_inheritance_9"/>
</dbReference>
<protein>
    <recommendedName>
        <fullName evidence="3">Altered inheritance of mitochondria protein 9, mitochondrial</fullName>
    </recommendedName>
    <alternativeName>
        <fullName evidence="6">Found in mitochondrial proteome protein 29</fullName>
    </alternativeName>
</protein>
<dbReference type="GO" id="GO:0005739">
    <property type="term" value="C:mitochondrion"/>
    <property type="evidence" value="ECO:0007669"/>
    <property type="project" value="UniProtKB-SubCell"/>
</dbReference>
<accession>A0A2B7WL88</accession>
<dbReference type="SUPFAM" id="SSF56112">
    <property type="entry name" value="Protein kinase-like (PK-like)"/>
    <property type="match status" value="1"/>
</dbReference>
<dbReference type="PANTHER" id="PTHR36091">
    <property type="entry name" value="ALTERED INHERITANCE OF MITOCHONDRIA PROTEIN 9, MITOCHONDRIAL"/>
    <property type="match status" value="1"/>
</dbReference>
<dbReference type="AlphaFoldDB" id="A0A2B7WL88"/>
<evidence type="ECO:0000256" key="4">
    <source>
        <dbReference type="ARBA" id="ARBA00022946"/>
    </source>
</evidence>
<sequence length="204" mass="22616">MGACQFLPLPSFKRLGLEIVQPRRTSPASLTRATRRLLHHQKNTSTTPSSGRQTAISGTMSATSLFAYTAGRWLHLDKPQRDARYIEFDFGRLCEKVLSLCPSATSIQSYQKLEGGFNKAFVFRTNNDKHVVAKFPTSVAGPARYVTNSEVATITYLQRNTKIPIPAILDWSDGPTNSIGVAYIIMEHAGGVLLQEAWENMPQT</sequence>
<dbReference type="Proteomes" id="UP000223968">
    <property type="component" value="Unassembled WGS sequence"/>
</dbReference>
<keyword evidence="4" id="KW-0809">Transit peptide</keyword>
<comment type="subcellular location">
    <subcellularLocation>
        <location evidence="1">Mitochondrion</location>
    </subcellularLocation>
</comment>
<dbReference type="STRING" id="1447875.A0A2B7WL88"/>
<reference evidence="7 8" key="1">
    <citation type="submission" date="2017-10" db="EMBL/GenBank/DDBJ databases">
        <title>Comparative genomics in systemic dimorphic fungi from Ajellomycetaceae.</title>
        <authorList>
            <person name="Munoz J.F."/>
            <person name="Mcewen J.G."/>
            <person name="Clay O.K."/>
            <person name="Cuomo C.A."/>
        </authorList>
    </citation>
    <scope>NUCLEOTIDE SEQUENCE [LARGE SCALE GENOMIC DNA]</scope>
    <source>
        <strain evidence="7 8">UAMH5409</strain>
    </source>
</reference>
<evidence type="ECO:0000313" key="7">
    <source>
        <dbReference type="EMBL" id="PGG97356.1"/>
    </source>
</evidence>
<dbReference type="InterPro" id="IPR011009">
    <property type="entry name" value="Kinase-like_dom_sf"/>
</dbReference>
<evidence type="ECO:0000256" key="1">
    <source>
        <dbReference type="ARBA" id="ARBA00004173"/>
    </source>
</evidence>
<name>A0A2B7WL88_9EURO</name>
<keyword evidence="5" id="KW-0496">Mitochondrion</keyword>
<comment type="caution">
    <text evidence="7">The sequence shown here is derived from an EMBL/GenBank/DDBJ whole genome shotgun (WGS) entry which is preliminary data.</text>
</comment>
<keyword evidence="8" id="KW-1185">Reference proteome</keyword>
<comment type="similarity">
    <text evidence="2">Belongs to the AIM9 family.</text>
</comment>
<dbReference type="PANTHER" id="PTHR36091:SF1">
    <property type="entry name" value="ALTERED INHERITANCE OF MITOCHONDRIA PROTEIN 9, MITOCHONDRIAL"/>
    <property type="match status" value="1"/>
</dbReference>
<organism evidence="7 8">
    <name type="scientific">Helicocarpus griseus UAMH5409</name>
    <dbReference type="NCBI Taxonomy" id="1447875"/>
    <lineage>
        <taxon>Eukaryota</taxon>
        <taxon>Fungi</taxon>
        <taxon>Dikarya</taxon>
        <taxon>Ascomycota</taxon>
        <taxon>Pezizomycotina</taxon>
        <taxon>Eurotiomycetes</taxon>
        <taxon>Eurotiomycetidae</taxon>
        <taxon>Onygenales</taxon>
        <taxon>Ajellomycetaceae</taxon>
        <taxon>Helicocarpus</taxon>
    </lineage>
</organism>
<evidence type="ECO:0000256" key="2">
    <source>
        <dbReference type="ARBA" id="ARBA00005543"/>
    </source>
</evidence>
<evidence type="ECO:0000256" key="5">
    <source>
        <dbReference type="ARBA" id="ARBA00023128"/>
    </source>
</evidence>
<dbReference type="EMBL" id="PDNB01000250">
    <property type="protein sequence ID" value="PGG97356.1"/>
    <property type="molecule type" value="Genomic_DNA"/>
</dbReference>
<proteinExistence type="inferred from homology"/>
<gene>
    <name evidence="7" type="ORF">AJ79_09227</name>
</gene>